<dbReference type="Proteomes" id="UP000581135">
    <property type="component" value="Unassembled WGS sequence"/>
</dbReference>
<dbReference type="EMBL" id="JACHXA010000003">
    <property type="protein sequence ID" value="MBB3065326.1"/>
    <property type="molecule type" value="Genomic_DNA"/>
</dbReference>
<accession>A0A839SV51</accession>
<keyword evidence="2" id="KW-1185">Reference proteome</keyword>
<sequence>MVVMIIYSFDLTGDLSGRRFGFTEVPLAKSGVPIVCDIVPVKTKKTRRLQRRRVLARSL</sequence>
<evidence type="ECO:0000313" key="2">
    <source>
        <dbReference type="Proteomes" id="UP000581135"/>
    </source>
</evidence>
<dbReference type="RefSeq" id="WP_183416129.1">
    <property type="nucleotide sequence ID" value="NZ_JACHXA010000003.1"/>
</dbReference>
<proteinExistence type="predicted"/>
<dbReference type="AlphaFoldDB" id="A0A839SV51"/>
<evidence type="ECO:0000313" key="1">
    <source>
        <dbReference type="EMBL" id="MBB3065326.1"/>
    </source>
</evidence>
<name>A0A839SV51_9PROT</name>
<reference evidence="1 2" key="1">
    <citation type="submission" date="2020-08" db="EMBL/GenBank/DDBJ databases">
        <title>Genomic Encyclopedia of Type Strains, Phase III (KMG-III): the genomes of soil and plant-associated and newly described type strains.</title>
        <authorList>
            <person name="Whitman W."/>
        </authorList>
    </citation>
    <scope>NUCLEOTIDE SEQUENCE [LARGE SCALE GENOMIC DNA]</scope>
    <source>
        <strain evidence="1 2">CECT 8803</strain>
    </source>
</reference>
<comment type="caution">
    <text evidence="1">The sequence shown here is derived from an EMBL/GenBank/DDBJ whole genome shotgun (WGS) entry which is preliminary data.</text>
</comment>
<gene>
    <name evidence="1" type="ORF">FHR98_001605</name>
</gene>
<organism evidence="1 2">
    <name type="scientific">Limibacillus halophilus</name>
    <dbReference type="NCBI Taxonomy" id="1579333"/>
    <lineage>
        <taxon>Bacteria</taxon>
        <taxon>Pseudomonadati</taxon>
        <taxon>Pseudomonadota</taxon>
        <taxon>Alphaproteobacteria</taxon>
        <taxon>Rhodospirillales</taxon>
        <taxon>Rhodovibrionaceae</taxon>
        <taxon>Limibacillus</taxon>
    </lineage>
</organism>
<protein>
    <submittedName>
        <fullName evidence="1">Uncharacterized protein</fullName>
    </submittedName>
</protein>